<dbReference type="EMBL" id="PYJM01000002">
    <property type="protein sequence ID" value="PUA45352.1"/>
    <property type="molecule type" value="Genomic_DNA"/>
</dbReference>
<name>A0A2T6GMG4_9PSED</name>
<dbReference type="Proteomes" id="UP000244178">
    <property type="component" value="Unassembled WGS sequence"/>
</dbReference>
<comment type="caution">
    <text evidence="1">The sequence shown here is derived from an EMBL/GenBank/DDBJ whole genome shotgun (WGS) entry which is preliminary data.</text>
</comment>
<organism evidence="1 2">
    <name type="scientific">Pseudomonas protegens</name>
    <dbReference type="NCBI Taxonomy" id="380021"/>
    <lineage>
        <taxon>Bacteria</taxon>
        <taxon>Pseudomonadati</taxon>
        <taxon>Pseudomonadota</taxon>
        <taxon>Gammaproteobacteria</taxon>
        <taxon>Pseudomonadales</taxon>
        <taxon>Pseudomonadaceae</taxon>
        <taxon>Pseudomonas</taxon>
    </lineage>
</organism>
<dbReference type="AlphaFoldDB" id="A0A2T6GMG4"/>
<sequence length="695" mass="79637">MLRPLRRDHVSTRKALLPPSNSFNDLRVTMSRRQAAAPFRYEFEKNGAFGVFKTNGSVPIEYFMTSFKVDELPYLSYAKDINTELNFDYLIQRDIDEDRAIAEISQYLAAKEDAVQKDIVFLPPLLVAVVSVDHDNCLDDYYPDSTFSEDADTVGEFYVREWPGILRVTNYAMAQEQSRTFSCADGDHDVSVTVDSAKIQVNLTRDNVKGARLVVIDGQHRLFALNTLMTHDRSLIEGLTLPICLVYPPNSIAHNSDSQPKVPEVLRNLFVDVNSTVERVSGHFLTLLSEQTLGSIICREFCKAVLEQKQSEGLGLIEWNTKNHKQSLEISREHTLTSIGVINNAFEEIFKTKGGVRLLAAILGIDKRSSEFDFGTDEYEEEKSAPEYFPWRDFLSRHRERLVVLVNETITPSLIEMFFNTSFFSRYCEEFRNFFVTTEDEIRRERRSDQNIFSNVKDHVLFNGMLIKPAQTMHAHVRADLGQLIAGIIPDFSRKAIFQKAMIEAWSLLCSKFVAHEIPVNRAAHYIKQFVEHSFAVKAGLFDDRHLYLQDTIFSGSRIKVTKSAKRQIVRLLLSNGEKAVCEDVREKSIISALAKEEVGSFIKQMRDDKRKVFEKSYRTNFSLAAVDRERLNAAELDKPREMKELAGDSSKTTFDRLVDDLIAENLKDSFDDLARTLKFKDFLYSKSEELDEEL</sequence>
<evidence type="ECO:0000313" key="2">
    <source>
        <dbReference type="Proteomes" id="UP000244178"/>
    </source>
</evidence>
<evidence type="ECO:0000313" key="1">
    <source>
        <dbReference type="EMBL" id="PUA45352.1"/>
    </source>
</evidence>
<reference evidence="1 2" key="1">
    <citation type="submission" date="2018-03" db="EMBL/GenBank/DDBJ databases">
        <title>Draft genome sequence of the plant growth promoting rhizobacterium Pseudomonas protegens strain BNJ-SS-45 isolated from wheat (Triticum aestivum) rhizosphere.</title>
        <authorList>
            <person name="Bajpai A."/>
            <person name="Shende K."/>
            <person name="Meena N."/>
            <person name="Upadhyayula S.R."/>
            <person name="Suravajhala P."/>
            <person name="Medicherla K.M."/>
            <person name="Johri B.N."/>
        </authorList>
    </citation>
    <scope>NUCLEOTIDE SEQUENCE [LARGE SCALE GENOMIC DNA]</scope>
    <source>
        <strain evidence="1 2">BNJ-SS-45</strain>
    </source>
</reference>
<accession>A0A2T6GMG4</accession>
<protein>
    <recommendedName>
        <fullName evidence="3">DGQHR domain-containing protein</fullName>
    </recommendedName>
</protein>
<gene>
    <name evidence="1" type="ORF">C5U62_07610</name>
</gene>
<proteinExistence type="predicted"/>
<evidence type="ECO:0008006" key="3">
    <source>
        <dbReference type="Google" id="ProtNLM"/>
    </source>
</evidence>